<name>A0AAV3RUX4_LITER</name>
<evidence type="ECO:0000313" key="3">
    <source>
        <dbReference type="Proteomes" id="UP001454036"/>
    </source>
</evidence>
<dbReference type="AlphaFoldDB" id="A0AAV3RUX4"/>
<proteinExistence type="predicted"/>
<protein>
    <submittedName>
        <fullName evidence="2">Uncharacterized protein</fullName>
    </submittedName>
</protein>
<dbReference type="Proteomes" id="UP001454036">
    <property type="component" value="Unassembled WGS sequence"/>
</dbReference>
<evidence type="ECO:0000313" key="2">
    <source>
        <dbReference type="EMBL" id="GAA0185199.1"/>
    </source>
</evidence>
<sequence>MKPRRQRWASQELGEEKTRGTQCGPRSFKVGVMVSEPQPVQGDWANQMGKARGDHRINGPGHEDGSEVKPSCKRIKLPSSVHGEEIH</sequence>
<feature type="compositionally biased region" description="Basic and acidic residues" evidence="1">
    <location>
        <begin position="51"/>
        <end position="67"/>
    </location>
</feature>
<accession>A0AAV3RUX4</accession>
<dbReference type="EMBL" id="BAABME010012515">
    <property type="protein sequence ID" value="GAA0185199.1"/>
    <property type="molecule type" value="Genomic_DNA"/>
</dbReference>
<feature type="region of interest" description="Disordered" evidence="1">
    <location>
        <begin position="1"/>
        <end position="87"/>
    </location>
</feature>
<comment type="caution">
    <text evidence="2">The sequence shown here is derived from an EMBL/GenBank/DDBJ whole genome shotgun (WGS) entry which is preliminary data.</text>
</comment>
<evidence type="ECO:0000256" key="1">
    <source>
        <dbReference type="SAM" id="MobiDB-lite"/>
    </source>
</evidence>
<gene>
    <name evidence="2" type="ORF">LIER_32487</name>
</gene>
<organism evidence="2 3">
    <name type="scientific">Lithospermum erythrorhizon</name>
    <name type="common">Purple gromwell</name>
    <name type="synonym">Lithospermum officinale var. erythrorhizon</name>
    <dbReference type="NCBI Taxonomy" id="34254"/>
    <lineage>
        <taxon>Eukaryota</taxon>
        <taxon>Viridiplantae</taxon>
        <taxon>Streptophyta</taxon>
        <taxon>Embryophyta</taxon>
        <taxon>Tracheophyta</taxon>
        <taxon>Spermatophyta</taxon>
        <taxon>Magnoliopsida</taxon>
        <taxon>eudicotyledons</taxon>
        <taxon>Gunneridae</taxon>
        <taxon>Pentapetalae</taxon>
        <taxon>asterids</taxon>
        <taxon>lamiids</taxon>
        <taxon>Boraginales</taxon>
        <taxon>Boraginaceae</taxon>
        <taxon>Boraginoideae</taxon>
        <taxon>Lithospermeae</taxon>
        <taxon>Lithospermum</taxon>
    </lineage>
</organism>
<reference evidence="2 3" key="1">
    <citation type="submission" date="2024-01" db="EMBL/GenBank/DDBJ databases">
        <title>The complete chloroplast genome sequence of Lithospermum erythrorhizon: insights into the phylogenetic relationship among Boraginaceae species and the maternal lineages of purple gromwells.</title>
        <authorList>
            <person name="Okada T."/>
            <person name="Watanabe K."/>
        </authorList>
    </citation>
    <scope>NUCLEOTIDE SEQUENCE [LARGE SCALE GENOMIC DNA]</scope>
</reference>
<keyword evidence="3" id="KW-1185">Reference proteome</keyword>